<dbReference type="EMBL" id="AJWY01000912">
    <property type="protein sequence ID" value="EKC80509.1"/>
    <property type="molecule type" value="Genomic_DNA"/>
</dbReference>
<feature type="non-terminal residue" evidence="1">
    <location>
        <position position="1"/>
    </location>
</feature>
<proteinExistence type="predicted"/>
<name>K1UK42_9ZZZZ</name>
<evidence type="ECO:0000313" key="1">
    <source>
        <dbReference type="EMBL" id="EKC80509.1"/>
    </source>
</evidence>
<reference evidence="1" key="1">
    <citation type="journal article" date="2013" name="Environ. Microbiol.">
        <title>Microbiota from the distal guts of lean and obese adolescents exhibit partial functional redundancy besides clear differences in community structure.</title>
        <authorList>
            <person name="Ferrer M."/>
            <person name="Ruiz A."/>
            <person name="Lanza F."/>
            <person name="Haange S.B."/>
            <person name="Oberbach A."/>
            <person name="Till H."/>
            <person name="Bargiela R."/>
            <person name="Campoy C."/>
            <person name="Segura M.T."/>
            <person name="Richter M."/>
            <person name="von Bergen M."/>
            <person name="Seifert J."/>
            <person name="Suarez A."/>
        </authorList>
    </citation>
    <scope>NUCLEOTIDE SEQUENCE</scope>
</reference>
<gene>
    <name evidence="1" type="ORF">LEA_01305</name>
</gene>
<organism evidence="1">
    <name type="scientific">human gut metagenome</name>
    <dbReference type="NCBI Taxonomy" id="408170"/>
    <lineage>
        <taxon>unclassified sequences</taxon>
        <taxon>metagenomes</taxon>
        <taxon>organismal metagenomes</taxon>
    </lineage>
</organism>
<sequence length="64" mass="6855">GISPGLVAFATNNVAFEVNVGVMGLSYTRTRQVHNQVTVGKRTSSLMNFKVNILSIGLGISLYL</sequence>
<protein>
    <submittedName>
        <fullName evidence="1">Uncharacterized protein</fullName>
    </submittedName>
</protein>
<comment type="caution">
    <text evidence="1">The sequence shown here is derived from an EMBL/GenBank/DDBJ whole genome shotgun (WGS) entry which is preliminary data.</text>
</comment>
<dbReference type="AlphaFoldDB" id="K1UK42"/>
<accession>K1UK42</accession>